<proteinExistence type="predicted"/>
<name>A0A0A9FAY5_ARUDO</name>
<evidence type="ECO:0000313" key="1">
    <source>
        <dbReference type="EMBL" id="JAE10170.1"/>
    </source>
</evidence>
<accession>A0A0A9FAY5</accession>
<sequence>MDDQGWVDISLIAGFKKVIIATLSSIHSLLCCQTLNFWVADSLSIFVLFIL</sequence>
<organism evidence="1">
    <name type="scientific">Arundo donax</name>
    <name type="common">Giant reed</name>
    <name type="synonym">Donax arundinaceus</name>
    <dbReference type="NCBI Taxonomy" id="35708"/>
    <lineage>
        <taxon>Eukaryota</taxon>
        <taxon>Viridiplantae</taxon>
        <taxon>Streptophyta</taxon>
        <taxon>Embryophyta</taxon>
        <taxon>Tracheophyta</taxon>
        <taxon>Spermatophyta</taxon>
        <taxon>Magnoliopsida</taxon>
        <taxon>Liliopsida</taxon>
        <taxon>Poales</taxon>
        <taxon>Poaceae</taxon>
        <taxon>PACMAD clade</taxon>
        <taxon>Arundinoideae</taxon>
        <taxon>Arundineae</taxon>
        <taxon>Arundo</taxon>
    </lineage>
</organism>
<dbReference type="AlphaFoldDB" id="A0A0A9FAY5"/>
<evidence type="ECO:0008006" key="2">
    <source>
        <dbReference type="Google" id="ProtNLM"/>
    </source>
</evidence>
<protein>
    <recommendedName>
        <fullName evidence="2">HTH La-type RNA-binding domain-containing protein</fullName>
    </recommendedName>
</protein>
<reference evidence="1" key="1">
    <citation type="submission" date="2014-09" db="EMBL/GenBank/DDBJ databases">
        <authorList>
            <person name="Magalhaes I.L.F."/>
            <person name="Oliveira U."/>
            <person name="Santos F.R."/>
            <person name="Vidigal T.H.D.A."/>
            <person name="Brescovit A.D."/>
            <person name="Santos A.J."/>
        </authorList>
    </citation>
    <scope>NUCLEOTIDE SEQUENCE</scope>
    <source>
        <tissue evidence="1">Shoot tissue taken approximately 20 cm above the soil surface</tissue>
    </source>
</reference>
<dbReference type="EMBL" id="GBRH01187726">
    <property type="protein sequence ID" value="JAE10170.1"/>
    <property type="molecule type" value="Transcribed_RNA"/>
</dbReference>
<reference evidence="1" key="2">
    <citation type="journal article" date="2015" name="Data Brief">
        <title>Shoot transcriptome of the giant reed, Arundo donax.</title>
        <authorList>
            <person name="Barrero R.A."/>
            <person name="Guerrero F.D."/>
            <person name="Moolhuijzen P."/>
            <person name="Goolsby J.A."/>
            <person name="Tidwell J."/>
            <person name="Bellgard S.E."/>
            <person name="Bellgard M.I."/>
        </authorList>
    </citation>
    <scope>NUCLEOTIDE SEQUENCE</scope>
    <source>
        <tissue evidence="1">Shoot tissue taken approximately 20 cm above the soil surface</tissue>
    </source>
</reference>